<gene>
    <name evidence="1" type="ORF">BGZ97_005460</name>
</gene>
<evidence type="ECO:0000313" key="2">
    <source>
        <dbReference type="Proteomes" id="UP000823405"/>
    </source>
</evidence>
<name>A0A9P6RHD1_9FUNG</name>
<evidence type="ECO:0000313" key="1">
    <source>
        <dbReference type="EMBL" id="KAG0317387.1"/>
    </source>
</evidence>
<protein>
    <submittedName>
        <fullName evidence="1">Uncharacterized protein</fullName>
    </submittedName>
</protein>
<comment type="caution">
    <text evidence="1">The sequence shown here is derived from an EMBL/GenBank/DDBJ whole genome shotgun (WGS) entry which is preliminary data.</text>
</comment>
<keyword evidence="2" id="KW-1185">Reference proteome</keyword>
<dbReference type="SUPFAM" id="SSF52047">
    <property type="entry name" value="RNI-like"/>
    <property type="match status" value="1"/>
</dbReference>
<organism evidence="1 2">
    <name type="scientific">Linnemannia gamsii</name>
    <dbReference type="NCBI Taxonomy" id="64522"/>
    <lineage>
        <taxon>Eukaryota</taxon>
        <taxon>Fungi</taxon>
        <taxon>Fungi incertae sedis</taxon>
        <taxon>Mucoromycota</taxon>
        <taxon>Mortierellomycotina</taxon>
        <taxon>Mortierellomycetes</taxon>
        <taxon>Mortierellales</taxon>
        <taxon>Mortierellaceae</taxon>
        <taxon>Linnemannia</taxon>
    </lineage>
</organism>
<dbReference type="EMBL" id="JAAAIN010000246">
    <property type="protein sequence ID" value="KAG0317387.1"/>
    <property type="molecule type" value="Genomic_DNA"/>
</dbReference>
<dbReference type="AlphaFoldDB" id="A0A9P6RHD1"/>
<dbReference type="Proteomes" id="UP000823405">
    <property type="component" value="Unassembled WGS sequence"/>
</dbReference>
<accession>A0A9P6RHD1</accession>
<dbReference type="InterPro" id="IPR032675">
    <property type="entry name" value="LRR_dom_sf"/>
</dbReference>
<dbReference type="Gene3D" id="3.80.10.10">
    <property type="entry name" value="Ribonuclease Inhibitor"/>
    <property type="match status" value="1"/>
</dbReference>
<reference evidence="1" key="1">
    <citation type="journal article" date="2020" name="Fungal Divers.">
        <title>Resolving the Mortierellaceae phylogeny through synthesis of multi-gene phylogenetics and phylogenomics.</title>
        <authorList>
            <person name="Vandepol N."/>
            <person name="Liber J."/>
            <person name="Desiro A."/>
            <person name="Na H."/>
            <person name="Kennedy M."/>
            <person name="Barry K."/>
            <person name="Grigoriev I.V."/>
            <person name="Miller A.N."/>
            <person name="O'Donnell K."/>
            <person name="Stajich J.E."/>
            <person name="Bonito G."/>
        </authorList>
    </citation>
    <scope>NUCLEOTIDE SEQUENCE</scope>
    <source>
        <strain evidence="1">NVP60</strain>
    </source>
</reference>
<dbReference type="OrthoDB" id="2419396at2759"/>
<proteinExistence type="predicted"/>
<sequence length="632" mass="69742">MSDTTVITTDISATAKALAVPEILSYILVAAGKRYLPKFRLVSHSFLQACAPFFYIRIPDPYFFGRRVLSSDHLEIIQDAGRLLRSLSLATDDSASFDVFASSLRLQSLRLNFDNPTPTSLPIHRIYGPLFKEGATLGTHLTEMGISVWEDSFNGTVDEWNTHCSPRRLLDPESGLESPLGLVFSQLSTLDIVNVFQYDPRPMRWSTMVDILRNLCPTLTKLTLGRIPLELTPNIASTCVSTLPFTATSSQVFQSQDIFPAISTLLLDTTTLTIQGLIQLNVIFPNVECLNIRIKSSDHPLPPNNRSVVLTFKTVTLTRVDSPCIVALLPILPHMTSLSIEQCTGAFDMLDMPLMVQAFKGIGGRNQLKLLSLPFSWEAADLRVFMQLECLRTLESLELWNSGKAFLEAIGAAESLESQAGAELPSPSSTAAIVTPEDAAITITSTTAALIPTTAPATTAEATATRTTSKTMAAAIPAAVQKQALPVFLDTIRVLRLKVYQSRRSAYLTTTHASILNGLLKKMPRLEHFSLQRQLLPDLSVFDGLERSQPPLRYLRIAVAASTGPLTSEMVSTQIRDRYVPGLEDATISLEGPQAIMERTWVTELSQWFEDNNESRSEYDLTGIYLSTCYWC</sequence>